<dbReference type="InterPro" id="IPR050330">
    <property type="entry name" value="Bact_OuterMem_StrucFunc"/>
</dbReference>
<feature type="domain" description="OmpA-like" evidence="2">
    <location>
        <begin position="73"/>
        <end position="191"/>
    </location>
</feature>
<dbReference type="PANTHER" id="PTHR30329">
    <property type="entry name" value="STATOR ELEMENT OF FLAGELLAR MOTOR COMPLEX"/>
    <property type="match status" value="1"/>
</dbReference>
<dbReference type="Proteomes" id="UP000242915">
    <property type="component" value="Unassembled WGS sequence"/>
</dbReference>
<dbReference type="Pfam" id="PF00691">
    <property type="entry name" value="OmpA"/>
    <property type="match status" value="1"/>
</dbReference>
<gene>
    <name evidence="3" type="ORF">SAMN05216255_1621</name>
</gene>
<evidence type="ECO:0000256" key="1">
    <source>
        <dbReference type="PROSITE-ProRule" id="PRU00473"/>
    </source>
</evidence>
<dbReference type="RefSeq" id="WP_010486703.1">
    <property type="nucleotide sequence ID" value="NZ_FZOG01000002.1"/>
</dbReference>
<dbReference type="PROSITE" id="PS51123">
    <property type="entry name" value="OMPA_2"/>
    <property type="match status" value="1"/>
</dbReference>
<accession>A0A239CDU7</accession>
<dbReference type="PANTHER" id="PTHR30329:SF20">
    <property type="entry name" value="EXPORTED PROTEIN"/>
    <property type="match status" value="1"/>
</dbReference>
<keyword evidence="1" id="KW-0472">Membrane</keyword>
<proteinExistence type="predicted"/>
<evidence type="ECO:0000313" key="3">
    <source>
        <dbReference type="EMBL" id="SNS17644.1"/>
    </source>
</evidence>
<evidence type="ECO:0000259" key="2">
    <source>
        <dbReference type="PROSITE" id="PS51123"/>
    </source>
</evidence>
<sequence>MRSHKYLVIGLAVLISGCSSFKLPEQLSFLSPGPSKATPQLPSPAVTKAWLDEYEPRVREAVKGSNFEVERRENVLVVTAPVKSNFNPDRPSMLMPITLSPITKVAKLLENDKSMGILILGHTDTSGTLELNRELSQKRARAFVAIFQLSGLKRDRLLVKGMGPDAPRAANDSAAGRELNRRVEMILTSQKTLNALLAQYEKPLPVVAKTESK</sequence>
<name>A0A239CDU7_9PSED</name>
<dbReference type="GO" id="GO:0016020">
    <property type="term" value="C:membrane"/>
    <property type="evidence" value="ECO:0007669"/>
    <property type="project" value="UniProtKB-UniRule"/>
</dbReference>
<dbReference type="CDD" id="cd07185">
    <property type="entry name" value="OmpA_C-like"/>
    <property type="match status" value="1"/>
</dbReference>
<dbReference type="SUPFAM" id="SSF103088">
    <property type="entry name" value="OmpA-like"/>
    <property type="match status" value="1"/>
</dbReference>
<organism evidence="3 4">
    <name type="scientific">Pseudomonas segetis</name>
    <dbReference type="NCBI Taxonomy" id="298908"/>
    <lineage>
        <taxon>Bacteria</taxon>
        <taxon>Pseudomonadati</taxon>
        <taxon>Pseudomonadota</taxon>
        <taxon>Gammaproteobacteria</taxon>
        <taxon>Pseudomonadales</taxon>
        <taxon>Pseudomonadaceae</taxon>
        <taxon>Pseudomonas</taxon>
    </lineage>
</organism>
<keyword evidence="4" id="KW-1185">Reference proteome</keyword>
<dbReference type="InterPro" id="IPR036737">
    <property type="entry name" value="OmpA-like_sf"/>
</dbReference>
<dbReference type="EMBL" id="FZOG01000002">
    <property type="protein sequence ID" value="SNS17644.1"/>
    <property type="molecule type" value="Genomic_DNA"/>
</dbReference>
<protein>
    <submittedName>
        <fullName evidence="3">Outer membrane protein OmpA</fullName>
    </submittedName>
</protein>
<dbReference type="Gene3D" id="3.30.1330.60">
    <property type="entry name" value="OmpA-like domain"/>
    <property type="match status" value="1"/>
</dbReference>
<reference evidence="4" key="1">
    <citation type="submission" date="2017-06" db="EMBL/GenBank/DDBJ databases">
        <authorList>
            <person name="Varghese N."/>
            <person name="Submissions S."/>
        </authorList>
    </citation>
    <scope>NUCLEOTIDE SEQUENCE [LARGE SCALE GENOMIC DNA]</scope>
    <source>
        <strain evidence="4">CIP 108523</strain>
    </source>
</reference>
<dbReference type="PROSITE" id="PS51257">
    <property type="entry name" value="PROKAR_LIPOPROTEIN"/>
    <property type="match status" value="1"/>
</dbReference>
<dbReference type="InterPro" id="IPR006665">
    <property type="entry name" value="OmpA-like"/>
</dbReference>
<dbReference type="AlphaFoldDB" id="A0A239CDU7"/>
<evidence type="ECO:0000313" key="4">
    <source>
        <dbReference type="Proteomes" id="UP000242915"/>
    </source>
</evidence>